<dbReference type="Gene3D" id="3.40.50.720">
    <property type="entry name" value="NAD(P)-binding Rossmann-like Domain"/>
    <property type="match status" value="1"/>
</dbReference>
<dbReference type="Proteomes" id="UP000545037">
    <property type="component" value="Unassembled WGS sequence"/>
</dbReference>
<keyword evidence="5" id="KW-1185">Reference proteome</keyword>
<reference evidence="4 5" key="1">
    <citation type="submission" date="2020-08" db="EMBL/GenBank/DDBJ databases">
        <title>Genomic Encyclopedia of Type Strains, Phase IV (KMG-IV): sequencing the most valuable type-strain genomes for metagenomic binning, comparative biology and taxonomic classification.</title>
        <authorList>
            <person name="Goeker M."/>
        </authorList>
    </citation>
    <scope>NUCLEOTIDE SEQUENCE [LARGE SCALE GENOMIC DNA]</scope>
    <source>
        <strain evidence="4 5">DSM 4737</strain>
    </source>
</reference>
<dbReference type="InterPro" id="IPR036291">
    <property type="entry name" value="NAD(P)-bd_dom_sf"/>
</dbReference>
<sequence>MRVVEGDFAEEAILGRLVEDAPDLVFHLGGVLGGAAEANPDLARRINIDATLSLFDALRAPEKPPRVIFASSIAVFGPSDARRIEDASETRPTLVYGAQKRMMEIALDQMSARGWIDGIALRLPGVVARPGADARLKSVFLNSVFHAVAQGQDLILPVPRDGTTWLLSVQACVDALIHAANLPVATLRDSDRRVFTLPAQRIRFGDLVDGLCRRFPDSKASIDFRPDADITAQFGRQPELSTQSADALGFRHDGDLATLIERAMDQA</sequence>
<protein>
    <submittedName>
        <fullName evidence="4">Nucleoside-diphosphate-sugar epimerase</fullName>
    </submittedName>
</protein>
<keyword evidence="1" id="KW-0521">NADP</keyword>
<dbReference type="Pfam" id="PF01370">
    <property type="entry name" value="Epimerase"/>
    <property type="match status" value="1"/>
</dbReference>
<dbReference type="EMBL" id="JACHOR010000004">
    <property type="protein sequence ID" value="MBB5747031.1"/>
    <property type="molecule type" value="Genomic_DNA"/>
</dbReference>
<dbReference type="SUPFAM" id="SSF51735">
    <property type="entry name" value="NAD(P)-binding Rossmann-fold domains"/>
    <property type="match status" value="1"/>
</dbReference>
<feature type="domain" description="NAD-dependent epimerase/dehydratase" evidence="3">
    <location>
        <begin position="3"/>
        <end position="180"/>
    </location>
</feature>
<accession>A0A7W9CK50</accession>
<evidence type="ECO:0000259" key="3">
    <source>
        <dbReference type="Pfam" id="PF01370"/>
    </source>
</evidence>
<evidence type="ECO:0000313" key="5">
    <source>
        <dbReference type="Proteomes" id="UP000545037"/>
    </source>
</evidence>
<dbReference type="Gene3D" id="3.90.25.10">
    <property type="entry name" value="UDP-galactose 4-epimerase, domain 1"/>
    <property type="match status" value="1"/>
</dbReference>
<name>A0A7W9CK50_9CAUL</name>
<proteinExistence type="predicted"/>
<organism evidence="4 5">
    <name type="scientific">Brevundimonas variabilis</name>
    <dbReference type="NCBI Taxonomy" id="74312"/>
    <lineage>
        <taxon>Bacteria</taxon>
        <taxon>Pseudomonadati</taxon>
        <taxon>Pseudomonadota</taxon>
        <taxon>Alphaproteobacteria</taxon>
        <taxon>Caulobacterales</taxon>
        <taxon>Caulobacteraceae</taxon>
        <taxon>Brevundimonas</taxon>
    </lineage>
</organism>
<gene>
    <name evidence="4" type="ORF">GGR13_002638</name>
</gene>
<evidence type="ECO:0000256" key="2">
    <source>
        <dbReference type="ARBA" id="ARBA00023277"/>
    </source>
</evidence>
<evidence type="ECO:0000313" key="4">
    <source>
        <dbReference type="EMBL" id="MBB5747031.1"/>
    </source>
</evidence>
<dbReference type="PANTHER" id="PTHR43103:SF3">
    <property type="entry name" value="ADP-L-GLYCERO-D-MANNO-HEPTOSE-6-EPIMERASE"/>
    <property type="match status" value="1"/>
</dbReference>
<dbReference type="PANTHER" id="PTHR43103">
    <property type="entry name" value="NUCLEOSIDE-DIPHOSPHATE-SUGAR EPIMERASE"/>
    <property type="match status" value="1"/>
</dbReference>
<dbReference type="AlphaFoldDB" id="A0A7W9CK50"/>
<keyword evidence="2" id="KW-0119">Carbohydrate metabolism</keyword>
<dbReference type="InterPro" id="IPR001509">
    <property type="entry name" value="Epimerase_deHydtase"/>
</dbReference>
<evidence type="ECO:0000256" key="1">
    <source>
        <dbReference type="ARBA" id="ARBA00022857"/>
    </source>
</evidence>
<comment type="caution">
    <text evidence="4">The sequence shown here is derived from an EMBL/GenBank/DDBJ whole genome shotgun (WGS) entry which is preliminary data.</text>
</comment>